<reference evidence="1 2" key="1">
    <citation type="submission" date="2019-04" db="EMBL/GenBank/DDBJ databases">
        <title>Aspergillus burnettii sp. nov., novel species from soil in southeast Queensland.</title>
        <authorList>
            <person name="Gilchrist C.L.M."/>
            <person name="Pitt J.I."/>
            <person name="Lange L."/>
            <person name="Lacey H.J."/>
            <person name="Vuong D."/>
            <person name="Midgley D.J."/>
            <person name="Greenfield P."/>
            <person name="Bradbury M."/>
            <person name="Lacey E."/>
            <person name="Busk P.K."/>
            <person name="Pilgaard B."/>
            <person name="Chooi Y.H."/>
            <person name="Piggott A.M."/>
        </authorList>
    </citation>
    <scope>NUCLEOTIDE SEQUENCE [LARGE SCALE GENOMIC DNA]</scope>
    <source>
        <strain evidence="1 2">FRR 5400</strain>
    </source>
</reference>
<name>A0A8H5ZY89_PETAA</name>
<dbReference type="Proteomes" id="UP000541154">
    <property type="component" value="Unassembled WGS sequence"/>
</dbReference>
<dbReference type="EMBL" id="SPNV01000257">
    <property type="protein sequence ID" value="KAF5857442.1"/>
    <property type="molecule type" value="Genomic_DNA"/>
</dbReference>
<gene>
    <name evidence="1" type="ORF">ETB97_005756</name>
</gene>
<organism evidence="1 2">
    <name type="scientific">Petromyces alliaceus</name>
    <name type="common">Aspergillus alliaceus</name>
    <dbReference type="NCBI Taxonomy" id="209559"/>
    <lineage>
        <taxon>Eukaryota</taxon>
        <taxon>Fungi</taxon>
        <taxon>Dikarya</taxon>
        <taxon>Ascomycota</taxon>
        <taxon>Pezizomycotina</taxon>
        <taxon>Eurotiomycetes</taxon>
        <taxon>Eurotiomycetidae</taxon>
        <taxon>Eurotiales</taxon>
        <taxon>Aspergillaceae</taxon>
        <taxon>Aspergillus</taxon>
        <taxon>Aspergillus subgen. Circumdati</taxon>
    </lineage>
</organism>
<comment type="caution">
    <text evidence="1">The sequence shown here is derived from an EMBL/GenBank/DDBJ whole genome shotgun (WGS) entry which is preliminary data.</text>
</comment>
<accession>A0A8H5ZY89</accession>
<dbReference type="AlphaFoldDB" id="A0A8H5ZY89"/>
<keyword evidence="2" id="KW-1185">Reference proteome</keyword>
<protein>
    <submittedName>
        <fullName evidence="1">Uncharacterized protein</fullName>
    </submittedName>
</protein>
<sequence>MHVRQPCPPPGLGARSGCLPGIDHGTPGVRPPTPGRILGVLYPESDAIRTAIIHKATAIRHPLDSRFHDRHHLQPNGTTKIFHPLFYLLTLVLANRPIRSTAPTPGYWRLSWSEAKESVWSTVSL</sequence>
<evidence type="ECO:0000313" key="1">
    <source>
        <dbReference type="EMBL" id="KAF5857442.1"/>
    </source>
</evidence>
<proteinExistence type="predicted"/>
<evidence type="ECO:0000313" key="2">
    <source>
        <dbReference type="Proteomes" id="UP000541154"/>
    </source>
</evidence>